<evidence type="ECO:0000259" key="1">
    <source>
        <dbReference type="PROSITE" id="PS50280"/>
    </source>
</evidence>
<dbReference type="EMBL" id="KZ345779">
    <property type="protein sequence ID" value="PIO72061.1"/>
    <property type="molecule type" value="Genomic_DNA"/>
</dbReference>
<dbReference type="OrthoDB" id="40579at2759"/>
<dbReference type="Pfam" id="PF21549">
    <property type="entry name" value="PRDM2_PR"/>
    <property type="match status" value="2"/>
</dbReference>
<dbReference type="InterPro" id="IPR046341">
    <property type="entry name" value="SET_dom_sf"/>
</dbReference>
<dbReference type="Gene3D" id="2.170.270.10">
    <property type="entry name" value="SET domain"/>
    <property type="match status" value="2"/>
</dbReference>
<dbReference type="PROSITE" id="PS50280">
    <property type="entry name" value="SET"/>
    <property type="match status" value="1"/>
</dbReference>
<keyword evidence="3" id="KW-1185">Reference proteome</keyword>
<evidence type="ECO:0000313" key="3">
    <source>
        <dbReference type="Proteomes" id="UP000230423"/>
    </source>
</evidence>
<dbReference type="Proteomes" id="UP000230423">
    <property type="component" value="Unassembled WGS sequence"/>
</dbReference>
<dbReference type="AlphaFoldDB" id="A0A2G9UP65"/>
<reference evidence="2 3" key="1">
    <citation type="submission" date="2015-09" db="EMBL/GenBank/DDBJ databases">
        <title>Draft genome of the parasitic nematode Teladorsagia circumcincta isolate WARC Sus (inbred).</title>
        <authorList>
            <person name="Mitreva M."/>
        </authorList>
    </citation>
    <scope>NUCLEOTIDE SEQUENCE [LARGE SCALE GENOMIC DNA]</scope>
    <source>
        <strain evidence="2 3">S</strain>
    </source>
</reference>
<evidence type="ECO:0000313" key="2">
    <source>
        <dbReference type="EMBL" id="PIO72061.1"/>
    </source>
</evidence>
<organism evidence="2 3">
    <name type="scientific">Teladorsagia circumcincta</name>
    <name type="common">Brown stomach worm</name>
    <name type="synonym">Ostertagia circumcincta</name>
    <dbReference type="NCBI Taxonomy" id="45464"/>
    <lineage>
        <taxon>Eukaryota</taxon>
        <taxon>Metazoa</taxon>
        <taxon>Ecdysozoa</taxon>
        <taxon>Nematoda</taxon>
        <taxon>Chromadorea</taxon>
        <taxon>Rhabditida</taxon>
        <taxon>Rhabditina</taxon>
        <taxon>Rhabditomorpha</taxon>
        <taxon>Strongyloidea</taxon>
        <taxon>Trichostrongylidae</taxon>
        <taxon>Teladorsagia</taxon>
    </lineage>
</organism>
<feature type="domain" description="SET" evidence="1">
    <location>
        <begin position="89"/>
        <end position="179"/>
    </location>
</feature>
<protein>
    <recommendedName>
        <fullName evidence="1">SET domain-containing protein</fullName>
    </recommendedName>
</protein>
<gene>
    <name evidence="2" type="ORF">TELCIR_06020</name>
</gene>
<name>A0A2G9UP65_TELCI</name>
<dbReference type="InterPro" id="IPR001214">
    <property type="entry name" value="SET_dom"/>
</dbReference>
<accession>A0A2G9UP65</accession>
<dbReference type="SUPFAM" id="SSF82199">
    <property type="entry name" value="SET domain"/>
    <property type="match status" value="1"/>
</dbReference>
<proteinExistence type="predicted"/>
<sequence>MKIVQQPKGTPLADKYLAVHELSNEEIVLFGNALKESDIDPEGDDFIHCDRCNCYYRASCKEHPLFWVKDREPSKNSKPEDRARMTAPAFISIKTSSIPNAGLGAFAEACIPVGMVFGPYQGILLEDASEAEKDGYCWELRSHTDDKEQNLLAFQYCGGVYYRVIRPIKIKDELLVWYGKKFGKSLGVFTTLRSVKKPAAAANKNPFIL</sequence>